<dbReference type="AlphaFoldDB" id="A0AAE1TCN5"/>
<reference evidence="2" key="1">
    <citation type="submission" date="2023-10" db="EMBL/GenBank/DDBJ databases">
        <title>Chromosome-level genome of the transformable northern wattle, Acacia crassicarpa.</title>
        <authorList>
            <person name="Massaro I."/>
            <person name="Sinha N.R."/>
            <person name="Poethig S."/>
            <person name="Leichty A.R."/>
        </authorList>
    </citation>
    <scope>NUCLEOTIDE SEQUENCE</scope>
    <source>
        <strain evidence="2">Acra3RX</strain>
        <tissue evidence="2">Leaf</tissue>
    </source>
</reference>
<keyword evidence="3" id="KW-1185">Reference proteome</keyword>
<organism evidence="2 3">
    <name type="scientific">Acacia crassicarpa</name>
    <name type="common">northern wattle</name>
    <dbReference type="NCBI Taxonomy" id="499986"/>
    <lineage>
        <taxon>Eukaryota</taxon>
        <taxon>Viridiplantae</taxon>
        <taxon>Streptophyta</taxon>
        <taxon>Embryophyta</taxon>
        <taxon>Tracheophyta</taxon>
        <taxon>Spermatophyta</taxon>
        <taxon>Magnoliopsida</taxon>
        <taxon>eudicotyledons</taxon>
        <taxon>Gunneridae</taxon>
        <taxon>Pentapetalae</taxon>
        <taxon>rosids</taxon>
        <taxon>fabids</taxon>
        <taxon>Fabales</taxon>
        <taxon>Fabaceae</taxon>
        <taxon>Caesalpinioideae</taxon>
        <taxon>mimosoid clade</taxon>
        <taxon>Acacieae</taxon>
        <taxon>Acacia</taxon>
    </lineage>
</organism>
<protein>
    <recommendedName>
        <fullName evidence="1">Tf2-1-like SH3-like domain-containing protein</fullName>
    </recommendedName>
</protein>
<dbReference type="Proteomes" id="UP001293593">
    <property type="component" value="Unassembled WGS sequence"/>
</dbReference>
<feature type="domain" description="Tf2-1-like SH3-like" evidence="1">
    <location>
        <begin position="17"/>
        <end position="81"/>
    </location>
</feature>
<evidence type="ECO:0000313" key="3">
    <source>
        <dbReference type="Proteomes" id="UP001293593"/>
    </source>
</evidence>
<gene>
    <name evidence="2" type="ORF">QN277_012213</name>
</gene>
<dbReference type="Pfam" id="PF24626">
    <property type="entry name" value="SH3_Tf2-1"/>
    <property type="match status" value="1"/>
</dbReference>
<comment type="caution">
    <text evidence="2">The sequence shown here is derived from an EMBL/GenBank/DDBJ whole genome shotgun (WGS) entry which is preliminary data.</text>
</comment>
<dbReference type="EMBL" id="JAWXYG010000002">
    <property type="protein sequence ID" value="KAK4280607.1"/>
    <property type="molecule type" value="Genomic_DNA"/>
</dbReference>
<name>A0AAE1TCN5_9FABA</name>
<proteinExistence type="predicted"/>
<evidence type="ECO:0000313" key="2">
    <source>
        <dbReference type="EMBL" id="KAK4280607.1"/>
    </source>
</evidence>
<evidence type="ECO:0000259" key="1">
    <source>
        <dbReference type="Pfam" id="PF24626"/>
    </source>
</evidence>
<dbReference type="PANTHER" id="PTHR46148:SF52">
    <property type="entry name" value="OS04G0603800 PROTEIN"/>
    <property type="match status" value="1"/>
</dbReference>
<accession>A0AAE1TCN5</accession>
<dbReference type="InterPro" id="IPR056924">
    <property type="entry name" value="SH3_Tf2-1"/>
</dbReference>
<sequence>MRRKANKHNRDVQFEVGEHVYVRIQPYRLRTLAKRSNEKLSPRFYGPFKIVEKVGVVAYRLDLPPSARVHPVFHISVLKKSVQTGFVTLTIPPALTEQLEL</sequence>
<dbReference type="PANTHER" id="PTHR46148">
    <property type="entry name" value="CHROMO DOMAIN-CONTAINING PROTEIN"/>
    <property type="match status" value="1"/>
</dbReference>